<dbReference type="EMBL" id="ABLC01000008">
    <property type="protein sequence ID" value="EDT05711.1"/>
    <property type="molecule type" value="Genomic_DNA"/>
</dbReference>
<dbReference type="GO" id="GO:0004674">
    <property type="term" value="F:protein serine/threonine kinase activity"/>
    <property type="evidence" value="ECO:0007669"/>
    <property type="project" value="UniProtKB-KW"/>
</dbReference>
<feature type="binding site" evidence="4">
    <location>
        <position position="43"/>
    </location>
    <ligand>
        <name>ATP</name>
        <dbReference type="ChEBI" id="CHEBI:30616"/>
    </ligand>
</feature>
<keyword evidence="6" id="KW-0808">Transferase</keyword>
<dbReference type="InterPro" id="IPR020635">
    <property type="entry name" value="Tyr_kinase_cat_dom"/>
</dbReference>
<keyword evidence="3 4" id="KW-0067">ATP-binding</keyword>
<dbReference type="PROSITE" id="PS00109">
    <property type="entry name" value="PROTEIN_KINASE_TYR"/>
    <property type="match status" value="1"/>
</dbReference>
<dbReference type="InterPro" id="IPR000719">
    <property type="entry name" value="Prot_kinase_dom"/>
</dbReference>
<dbReference type="PROSITE" id="PS00107">
    <property type="entry name" value="PROTEIN_KINASE_ATP"/>
    <property type="match status" value="1"/>
</dbReference>
<dbReference type="PANTHER" id="PTHR45832:SF22">
    <property type="entry name" value="SERINE_THREONINE-PROTEIN KINASE SAMKA-RELATED"/>
    <property type="match status" value="1"/>
</dbReference>
<reference evidence="6 7" key="1">
    <citation type="submission" date="2008-03" db="EMBL/GenBank/DDBJ databases">
        <title>Sequencing of the draft genome and assembly of Burkholderia ambifaria IOP40-10.</title>
        <authorList>
            <consortium name="US DOE Joint Genome Institute (JGI-PGF)"/>
            <person name="Copeland A."/>
            <person name="Lucas S."/>
            <person name="Lapidus A."/>
            <person name="Glavina del Rio T."/>
            <person name="Dalin E."/>
            <person name="Tice H."/>
            <person name="Bruce D."/>
            <person name="Goodwin L."/>
            <person name="Pitluck S."/>
            <person name="Larimer F."/>
            <person name="Land M.L."/>
            <person name="Hauser L."/>
            <person name="Tiedje J."/>
            <person name="Richardson P."/>
        </authorList>
    </citation>
    <scope>NUCLEOTIDE SEQUENCE [LARGE SCALE GENOMIC DNA]</scope>
    <source>
        <strain evidence="6 7">IOP40-10</strain>
    </source>
</reference>
<dbReference type="Gene3D" id="1.10.510.10">
    <property type="entry name" value="Transferase(Phosphotransferase) domain 1"/>
    <property type="match status" value="1"/>
</dbReference>
<dbReference type="RefSeq" id="WP_006749952.1">
    <property type="nucleotide sequence ID" value="NZ_ABLC01000008.1"/>
</dbReference>
<sequence length="374" mass="43250">MDNQLVKFLRQKDFVLERRLGQGATGNTVLLFDSVINEYFACKKYEPSQQALAAKLFDAFVREIKLLHQVSHPNVVRVFNYYLYPDRHLGYILMEYIKGADVGTHLLFSPEDINRIFEQTIDGFAYLEENGVLHRDIREDNILVTEQGVVKIIDFGFGKRASVPSDFEKSVSLSWWCDLPAEFKNSIYDFRTEVYFVGKLFEKIISDMSIEVFKHGDLLDSMCKIEPGNRISSFAEVRNAVLTADFSGSTFDYFERQIYQDFSQKLSDVLIGIETSAKYYTDAPTVLNNLEGTYKKVMLEKDVPNSSVVLLCFIKGGVKYRTKIKFSVEDHLRKFIEMFRSVSREKQNIIIANLSNRLDAVDRYLDEMDDDIPF</sequence>
<dbReference type="InterPro" id="IPR011009">
    <property type="entry name" value="Kinase-like_dom_sf"/>
</dbReference>
<dbReference type="PROSITE" id="PS50011">
    <property type="entry name" value="PROTEIN_KINASE_DOM"/>
    <property type="match status" value="1"/>
</dbReference>
<dbReference type="GO" id="GO:0005524">
    <property type="term" value="F:ATP binding"/>
    <property type="evidence" value="ECO:0007669"/>
    <property type="project" value="UniProtKB-UniRule"/>
</dbReference>
<dbReference type="PANTHER" id="PTHR45832">
    <property type="entry name" value="SERINE/THREONINE-PROTEIN KINASE SAMKA-RELATED-RELATED"/>
    <property type="match status" value="1"/>
</dbReference>
<keyword evidence="6" id="KW-0723">Serine/threonine-protein kinase</keyword>
<organism evidence="6 7">
    <name type="scientific">Burkholderia ambifaria IOP40-10</name>
    <dbReference type="NCBI Taxonomy" id="396596"/>
    <lineage>
        <taxon>Bacteria</taxon>
        <taxon>Pseudomonadati</taxon>
        <taxon>Pseudomonadota</taxon>
        <taxon>Betaproteobacteria</taxon>
        <taxon>Burkholderiales</taxon>
        <taxon>Burkholderiaceae</taxon>
        <taxon>Burkholderia</taxon>
        <taxon>Burkholderia cepacia complex</taxon>
    </lineage>
</organism>
<protein>
    <submittedName>
        <fullName evidence="6">Serine/threonine protein kinase</fullName>
    </submittedName>
</protein>
<proteinExistence type="inferred from homology"/>
<comment type="caution">
    <text evidence="6">The sequence shown here is derived from an EMBL/GenBank/DDBJ whole genome shotgun (WGS) entry which is preliminary data.</text>
</comment>
<evidence type="ECO:0000259" key="5">
    <source>
        <dbReference type="PROSITE" id="PS50011"/>
    </source>
</evidence>
<dbReference type="AlphaFoldDB" id="B1F9P9"/>
<evidence type="ECO:0000313" key="7">
    <source>
        <dbReference type="Proteomes" id="UP000005463"/>
    </source>
</evidence>
<keyword evidence="2 4" id="KW-0547">Nucleotide-binding</keyword>
<dbReference type="SUPFAM" id="SSF56112">
    <property type="entry name" value="Protein kinase-like (PK-like)"/>
    <property type="match status" value="1"/>
</dbReference>
<dbReference type="InterPro" id="IPR008266">
    <property type="entry name" value="Tyr_kinase_AS"/>
</dbReference>
<dbReference type="InterPro" id="IPR017441">
    <property type="entry name" value="Protein_kinase_ATP_BS"/>
</dbReference>
<evidence type="ECO:0000313" key="6">
    <source>
        <dbReference type="EMBL" id="EDT05711.1"/>
    </source>
</evidence>
<dbReference type="Proteomes" id="UP000005463">
    <property type="component" value="Unassembled WGS sequence"/>
</dbReference>
<dbReference type="Pfam" id="PF00069">
    <property type="entry name" value="Pkinase"/>
    <property type="match status" value="1"/>
</dbReference>
<keyword evidence="6" id="KW-0418">Kinase</keyword>
<dbReference type="InterPro" id="IPR051931">
    <property type="entry name" value="PAK3-like"/>
</dbReference>
<evidence type="ECO:0000256" key="1">
    <source>
        <dbReference type="ARBA" id="ARBA00008874"/>
    </source>
</evidence>
<evidence type="ECO:0000256" key="2">
    <source>
        <dbReference type="ARBA" id="ARBA00022741"/>
    </source>
</evidence>
<feature type="domain" description="Protein kinase" evidence="5">
    <location>
        <begin position="14"/>
        <end position="280"/>
    </location>
</feature>
<evidence type="ECO:0000256" key="4">
    <source>
        <dbReference type="PROSITE-ProRule" id="PRU10141"/>
    </source>
</evidence>
<evidence type="ECO:0000256" key="3">
    <source>
        <dbReference type="ARBA" id="ARBA00022840"/>
    </source>
</evidence>
<dbReference type="CDD" id="cd00180">
    <property type="entry name" value="PKc"/>
    <property type="match status" value="1"/>
</dbReference>
<dbReference type="SMART" id="SM00219">
    <property type="entry name" value="TyrKc"/>
    <property type="match status" value="1"/>
</dbReference>
<accession>B1F9P9</accession>
<gene>
    <name evidence="6" type="ORF">BamIOP4010DRAFT_0736</name>
</gene>
<dbReference type="PATRIC" id="fig|396596.7.peg.7209"/>
<dbReference type="GO" id="GO:0004713">
    <property type="term" value="F:protein tyrosine kinase activity"/>
    <property type="evidence" value="ECO:0007669"/>
    <property type="project" value="InterPro"/>
</dbReference>
<name>B1F9P9_9BURK</name>
<comment type="similarity">
    <text evidence="1">Belongs to the protein kinase superfamily. STE Ser/Thr protein kinase family. STE20 subfamily.</text>
</comment>